<organism evidence="2 3">
    <name type="scientific">Microvirga alba</name>
    <dbReference type="NCBI Taxonomy" id="2791025"/>
    <lineage>
        <taxon>Bacteria</taxon>
        <taxon>Pseudomonadati</taxon>
        <taxon>Pseudomonadota</taxon>
        <taxon>Alphaproteobacteria</taxon>
        <taxon>Hyphomicrobiales</taxon>
        <taxon>Methylobacteriaceae</taxon>
        <taxon>Microvirga</taxon>
    </lineage>
</organism>
<gene>
    <name evidence="2" type="ORF">I2H38_08685</name>
</gene>
<evidence type="ECO:0000313" key="3">
    <source>
        <dbReference type="Proteomes" id="UP000599312"/>
    </source>
</evidence>
<dbReference type="AlphaFoldDB" id="A0A931BM84"/>
<reference evidence="2" key="1">
    <citation type="submission" date="2020-11" db="EMBL/GenBank/DDBJ databases">
        <authorList>
            <person name="Kim M.K."/>
        </authorList>
    </citation>
    <scope>NUCLEOTIDE SEQUENCE</scope>
    <source>
        <strain evidence="2">BT350</strain>
    </source>
</reference>
<comment type="caution">
    <text evidence="2">The sequence shown here is derived from an EMBL/GenBank/DDBJ whole genome shotgun (WGS) entry which is preliminary data.</text>
</comment>
<protein>
    <submittedName>
        <fullName evidence="2">Uncharacterized protein</fullName>
    </submittedName>
</protein>
<keyword evidence="3" id="KW-1185">Reference proteome</keyword>
<evidence type="ECO:0000313" key="2">
    <source>
        <dbReference type="EMBL" id="MBF9233456.1"/>
    </source>
</evidence>
<dbReference type="EMBL" id="JADQDO010000003">
    <property type="protein sequence ID" value="MBF9233456.1"/>
    <property type="molecule type" value="Genomic_DNA"/>
</dbReference>
<dbReference type="Proteomes" id="UP000599312">
    <property type="component" value="Unassembled WGS sequence"/>
</dbReference>
<sequence>MMPHTLLALVLAARAILPGEPAPRDETAARPSAAAGAIMARYETETREVTNWRLQAADALEPKPIALMAALFKIERPVVTRCVKLNNYWCVKSARWDGELATDTEGHVGFVSADQGADAAATLLRRYYLQFNRKSALDIVRRWAPADCGVATSFGGIASLAIKGIGNTLRARYLASHRSVKFTAQPGRGAKPGRVSMVMQATVPQYRVPDIAVGMGEHHRSPPAPPPRVKPVAPVKVATATPKANTATGCAPDEQRLRNYANAMVENLGIGPSDDLELFADDGTPLPNLSPVMLAMSAFELGLLRASPDLVGRAVQRAATKAEANAKGDVAQDQAKTSAH</sequence>
<accession>A0A931BM84</accession>
<name>A0A931BM84_9HYPH</name>
<evidence type="ECO:0000256" key="1">
    <source>
        <dbReference type="SAM" id="MobiDB-lite"/>
    </source>
</evidence>
<feature type="region of interest" description="Disordered" evidence="1">
    <location>
        <begin position="321"/>
        <end position="340"/>
    </location>
</feature>
<dbReference type="RefSeq" id="WP_196271460.1">
    <property type="nucleotide sequence ID" value="NZ_JADQDO010000003.1"/>
</dbReference>
<proteinExistence type="predicted"/>